<evidence type="ECO:0000256" key="1">
    <source>
        <dbReference type="SAM" id="MobiDB-lite"/>
    </source>
</evidence>
<feature type="region of interest" description="Disordered" evidence="1">
    <location>
        <begin position="1"/>
        <end position="26"/>
    </location>
</feature>
<feature type="region of interest" description="Disordered" evidence="1">
    <location>
        <begin position="131"/>
        <end position="158"/>
    </location>
</feature>
<keyword evidence="2" id="KW-1185">Reference proteome</keyword>
<feature type="region of interest" description="Disordered" evidence="1">
    <location>
        <begin position="61"/>
        <end position="88"/>
    </location>
</feature>
<evidence type="ECO:0000313" key="2">
    <source>
        <dbReference type="Proteomes" id="UP000694865"/>
    </source>
</evidence>
<sequence>MEDTVSRSSSDSISTTDEYVLVSPSEATDNTPLKAVKEEGLKIAGNGNMDELKHTLEEVLSDQEKEDAEVDKKTVKSKSATETDAVEQSVLSHTKNIEHNLPCNEKRTNFGTSTFYTTTLNRSRVVSMGDEFSSTASKHDKGRERSASSPESPTNSALIDGECTVFSRIVYLGSATMNAPRSEQEATRIMGILKEQSHSPNAIEVVLSVPGTSEGIV</sequence>
<feature type="compositionally biased region" description="Polar residues" evidence="1">
    <location>
        <begin position="147"/>
        <end position="157"/>
    </location>
</feature>
<dbReference type="RefSeq" id="XP_006821999.1">
    <property type="nucleotide sequence ID" value="XM_006821936.1"/>
</dbReference>
<feature type="compositionally biased region" description="Low complexity" evidence="1">
    <location>
        <begin position="1"/>
        <end position="17"/>
    </location>
</feature>
<name>A0ABM0MPQ8_SACKO</name>
<reference evidence="3" key="1">
    <citation type="submission" date="2025-08" db="UniProtKB">
        <authorList>
            <consortium name="RefSeq"/>
        </authorList>
    </citation>
    <scope>IDENTIFICATION</scope>
    <source>
        <tissue evidence="3">Testes</tissue>
    </source>
</reference>
<organism evidence="2 3">
    <name type="scientific">Saccoglossus kowalevskii</name>
    <name type="common">Acorn worm</name>
    <dbReference type="NCBI Taxonomy" id="10224"/>
    <lineage>
        <taxon>Eukaryota</taxon>
        <taxon>Metazoa</taxon>
        <taxon>Hemichordata</taxon>
        <taxon>Enteropneusta</taxon>
        <taxon>Harrimaniidae</taxon>
        <taxon>Saccoglossus</taxon>
    </lineage>
</organism>
<accession>A0ABM0MPQ8</accession>
<feature type="non-terminal residue" evidence="3">
    <location>
        <position position="217"/>
    </location>
</feature>
<evidence type="ECO:0000313" key="3">
    <source>
        <dbReference type="RefSeq" id="XP_006821999.1"/>
    </source>
</evidence>
<dbReference type="Proteomes" id="UP000694865">
    <property type="component" value="Unplaced"/>
</dbReference>
<feature type="compositionally biased region" description="Basic and acidic residues" evidence="1">
    <location>
        <begin position="137"/>
        <end position="146"/>
    </location>
</feature>
<dbReference type="GeneID" id="102807077"/>
<protein>
    <submittedName>
        <fullName evidence="3">Rab GTPase-activating protein 1-like</fullName>
    </submittedName>
</protein>
<proteinExistence type="predicted"/>
<gene>
    <name evidence="3" type="primary">LOC102807077</name>
</gene>